<evidence type="ECO:0000259" key="9">
    <source>
        <dbReference type="PROSITE" id="PS51873"/>
    </source>
</evidence>
<feature type="region of interest" description="Disordered" evidence="8">
    <location>
        <begin position="248"/>
        <end position="343"/>
    </location>
</feature>
<dbReference type="Gene3D" id="3.30.40.10">
    <property type="entry name" value="Zinc/RING finger domain, C3HC4 (zinc finger)"/>
    <property type="match status" value="1"/>
</dbReference>
<evidence type="ECO:0000256" key="6">
    <source>
        <dbReference type="ARBA" id="ARBA00022786"/>
    </source>
</evidence>
<evidence type="ECO:0000256" key="7">
    <source>
        <dbReference type="ARBA" id="ARBA00022833"/>
    </source>
</evidence>
<feature type="compositionally biased region" description="Polar residues" evidence="8">
    <location>
        <begin position="307"/>
        <end position="318"/>
    </location>
</feature>
<evidence type="ECO:0000256" key="5">
    <source>
        <dbReference type="ARBA" id="ARBA00022771"/>
    </source>
</evidence>
<dbReference type="InterPro" id="IPR013083">
    <property type="entry name" value="Znf_RING/FYVE/PHD"/>
</dbReference>
<accession>A0A8H2XDC2</accession>
<reference evidence="10" key="1">
    <citation type="submission" date="2021-01" db="EMBL/GenBank/DDBJ databases">
        <authorList>
            <person name="Kaushik A."/>
        </authorList>
    </citation>
    <scope>NUCLEOTIDE SEQUENCE</scope>
    <source>
        <strain evidence="10">AG2-2IIIB</strain>
    </source>
</reference>
<dbReference type="Pfam" id="PF26200">
    <property type="entry name" value="Rcat_RNF216"/>
    <property type="match status" value="1"/>
</dbReference>
<sequence>MADRNKLLEDIIAVIPDISPRWLQYQIALHLASYPNPAHTQMLILDSVFNHGYVKEADQPVHPGIPPIPQLPVAPPQPQPPPPLVHAAPAAPASPAALAAPAPPGTKAGGKRKAIEPAEPPNAKKRAIDQTINFTQTVRPFVQARDFKYQELSLSYLNAELANLSMNYIRRQFHRFQYLVPAYLAIRQDLAAGVLNNMTLKKRRYVTGPYGAECEESQLFAAEKRALDAYIASGCKNMDLLRQAAPPQEIDPTRPRTPVQPLGQPSSVPSTPIAGPSQSSAPNSTQSSFTSVGSSVKRWNAPRQGGWNANQMPESRSPSPLARRHGSRSPTPIEIETQGTDTSVIVIESQDSVVVIESQREELELPRSPSPVRLPSKIECGCCFSEYDFSEMLQCAEGHLFCPDCTKKNAETAVGDNKPDILCMDQSGCRAAFPDEQLQQVLSPETLDLVYRLRQKKAIDDAKIRGLEHCPFCDYAYIVVDDGPTFLCRKPGCMIVSCRKCRRVEHGGKSCEEVAQKEKSSQAEHAIAEAMTMALVRDCPECKAPFMKESGCNKMDCPNCGTISCYICRQRVTKLSPYTHFDRDPDAYHLPPDRRKCPLWDIDRTGRAGGSPTRLHNEAVARAEREARARYAALPELNAPRF</sequence>
<keyword evidence="6" id="KW-0833">Ubl conjugation pathway</keyword>
<evidence type="ECO:0000256" key="3">
    <source>
        <dbReference type="ARBA" id="ARBA00022723"/>
    </source>
</evidence>
<evidence type="ECO:0000313" key="11">
    <source>
        <dbReference type="Proteomes" id="UP000663843"/>
    </source>
</evidence>
<feature type="region of interest" description="Disordered" evidence="8">
    <location>
        <begin position="60"/>
        <end position="126"/>
    </location>
</feature>
<feature type="compositionally biased region" description="Low complexity" evidence="8">
    <location>
        <begin position="85"/>
        <end position="100"/>
    </location>
</feature>
<feature type="domain" description="RING-type" evidence="9">
    <location>
        <begin position="376"/>
        <end position="593"/>
    </location>
</feature>
<dbReference type="InterPro" id="IPR047544">
    <property type="entry name" value="RING-HC_RBR_RNF216"/>
</dbReference>
<comment type="caution">
    <text evidence="10">The sequence shown here is derived from an EMBL/GenBank/DDBJ whole genome shotgun (WGS) entry which is preliminary data.</text>
</comment>
<dbReference type="InterPro" id="IPR047545">
    <property type="entry name" value="BRcat_RBR_RNF216"/>
</dbReference>
<dbReference type="PANTHER" id="PTHR22770">
    <property type="entry name" value="UBIQUITIN CONJUGATING ENZYME 7 INTERACTING PROTEIN-RELATED"/>
    <property type="match status" value="1"/>
</dbReference>
<dbReference type="EMBL" id="CAJMWT010001861">
    <property type="protein sequence ID" value="CAE6423232.1"/>
    <property type="molecule type" value="Genomic_DNA"/>
</dbReference>
<dbReference type="CDD" id="cd16630">
    <property type="entry name" value="RING-HC_RBR_RNF216"/>
    <property type="match status" value="1"/>
</dbReference>
<dbReference type="GO" id="GO:0008270">
    <property type="term" value="F:zinc ion binding"/>
    <property type="evidence" value="ECO:0007669"/>
    <property type="project" value="UniProtKB-KW"/>
</dbReference>
<dbReference type="AlphaFoldDB" id="A0A8H2XDC2"/>
<keyword evidence="5" id="KW-0863">Zinc-finger</keyword>
<evidence type="ECO:0000256" key="8">
    <source>
        <dbReference type="SAM" id="MobiDB-lite"/>
    </source>
</evidence>
<keyword evidence="7" id="KW-0862">Zinc</keyword>
<keyword evidence="2" id="KW-0808">Transferase</keyword>
<dbReference type="InterPro" id="IPR047546">
    <property type="entry name" value="Rcat_RBR_RNF216"/>
</dbReference>
<feature type="compositionally biased region" description="Pro residues" evidence="8">
    <location>
        <begin position="63"/>
        <end position="84"/>
    </location>
</feature>
<evidence type="ECO:0000256" key="2">
    <source>
        <dbReference type="ARBA" id="ARBA00022679"/>
    </source>
</evidence>
<name>A0A8H2XDC2_9AGAM</name>
<dbReference type="GO" id="GO:0016740">
    <property type="term" value="F:transferase activity"/>
    <property type="evidence" value="ECO:0007669"/>
    <property type="project" value="UniProtKB-KW"/>
</dbReference>
<comment type="pathway">
    <text evidence="1">Protein modification; protein ubiquitination.</text>
</comment>
<evidence type="ECO:0000313" key="10">
    <source>
        <dbReference type="EMBL" id="CAE6423232.1"/>
    </source>
</evidence>
<evidence type="ECO:0000256" key="4">
    <source>
        <dbReference type="ARBA" id="ARBA00022737"/>
    </source>
</evidence>
<keyword evidence="4" id="KW-0677">Repeat</keyword>
<gene>
    <name evidence="10" type="ORF">RDB_LOCUS55577</name>
</gene>
<dbReference type="CDD" id="cd20353">
    <property type="entry name" value="Rcat_RBR_RNF216"/>
    <property type="match status" value="1"/>
</dbReference>
<feature type="compositionally biased region" description="Low complexity" evidence="8">
    <location>
        <begin position="276"/>
        <end position="296"/>
    </location>
</feature>
<dbReference type="SUPFAM" id="SSF57850">
    <property type="entry name" value="RING/U-box"/>
    <property type="match status" value="3"/>
</dbReference>
<proteinExistence type="predicted"/>
<dbReference type="Proteomes" id="UP000663843">
    <property type="component" value="Unassembled WGS sequence"/>
</dbReference>
<dbReference type="Gene3D" id="1.20.120.1750">
    <property type="match status" value="1"/>
</dbReference>
<dbReference type="CDD" id="cd20339">
    <property type="entry name" value="BRcat_RBR_RNF216"/>
    <property type="match status" value="1"/>
</dbReference>
<dbReference type="InterPro" id="IPR044066">
    <property type="entry name" value="TRIAD_supradom"/>
</dbReference>
<keyword evidence="3" id="KW-0479">Metal-binding</keyword>
<dbReference type="PROSITE" id="PS51873">
    <property type="entry name" value="TRIAD"/>
    <property type="match status" value="1"/>
</dbReference>
<evidence type="ECO:0000256" key="1">
    <source>
        <dbReference type="ARBA" id="ARBA00004906"/>
    </source>
</evidence>
<organism evidence="10 11">
    <name type="scientific">Rhizoctonia solani</name>
    <dbReference type="NCBI Taxonomy" id="456999"/>
    <lineage>
        <taxon>Eukaryota</taxon>
        <taxon>Fungi</taxon>
        <taxon>Dikarya</taxon>
        <taxon>Basidiomycota</taxon>
        <taxon>Agaricomycotina</taxon>
        <taxon>Agaricomycetes</taxon>
        <taxon>Cantharellales</taxon>
        <taxon>Ceratobasidiaceae</taxon>
        <taxon>Rhizoctonia</taxon>
    </lineage>
</organism>
<protein>
    <recommendedName>
        <fullName evidence="9">RING-type domain-containing protein</fullName>
    </recommendedName>
</protein>
<dbReference type="PANTHER" id="PTHR22770:SF47">
    <property type="entry name" value="E3 UBIQUITIN-PROTEIN LIGASE RNF216"/>
    <property type="match status" value="1"/>
</dbReference>
<dbReference type="InterPro" id="IPR051628">
    <property type="entry name" value="LUBAC_E3_Ligases"/>
</dbReference>